<feature type="region of interest" description="Disordered" evidence="1">
    <location>
        <begin position="19"/>
        <end position="67"/>
    </location>
</feature>
<evidence type="ECO:0000313" key="2">
    <source>
        <dbReference type="EMBL" id="NLV03673.1"/>
    </source>
</evidence>
<evidence type="ECO:0000256" key="1">
    <source>
        <dbReference type="SAM" id="MobiDB-lite"/>
    </source>
</evidence>
<sequence length="67" mass="6713">MDTDDEPVGRLLTRRQALAVGGTAADDSFSAGGGGPGEPPNESEPPNGSEPPSDFSPPAATNDTTTE</sequence>
<dbReference type="AlphaFoldDB" id="A0A558GB05"/>
<name>A0A558GB05_HALVO</name>
<dbReference type="Proteomes" id="UP000320212">
    <property type="component" value="Unassembled WGS sequence"/>
</dbReference>
<dbReference type="Proteomes" id="UP000619835">
    <property type="component" value="Unassembled WGS sequence"/>
</dbReference>
<reference evidence="3 4" key="1">
    <citation type="submission" date="2019-07" db="EMBL/GenBank/DDBJ databases">
        <title>Draft genome sequence of Haloferax volcanii SS0101, isolated from salt farm in Samut Sakhon, Thailand.</title>
        <authorList>
            <person name="Wanthongcharoen S."/>
            <person name="Yamprayoonswat W."/>
            <person name="Ruangsuj P."/>
            <person name="Thongpramul N."/>
            <person name="Jumpathong W."/>
            <person name="Sittihan S."/>
            <person name="Kanjanavas P."/>
            <person name="Yasawong M."/>
        </authorList>
    </citation>
    <scope>NUCLEOTIDE SEQUENCE [LARGE SCALE GENOMIC DNA]</scope>
    <source>
        <strain evidence="3 4">SS0101</strain>
    </source>
</reference>
<proteinExistence type="predicted"/>
<comment type="caution">
    <text evidence="3">The sequence shown here is derived from an EMBL/GenBank/DDBJ whole genome shotgun (WGS) entry which is preliminary data.</text>
</comment>
<reference evidence="2" key="2">
    <citation type="submission" date="2019-12" db="EMBL/GenBank/DDBJ databases">
        <title>Haloferax alexandrinus strain pws11.</title>
        <authorList>
            <person name="Verma D.K."/>
            <person name="Gopal K."/>
            <person name="Prasad E.S."/>
        </authorList>
    </citation>
    <scope>NUCLEOTIDE SEQUENCE</scope>
    <source>
        <strain evidence="2">Pws11</strain>
    </source>
</reference>
<evidence type="ECO:0000313" key="4">
    <source>
        <dbReference type="Proteomes" id="UP000320212"/>
    </source>
</evidence>
<protein>
    <submittedName>
        <fullName evidence="3">Uncharacterized protein</fullName>
    </submittedName>
</protein>
<feature type="compositionally biased region" description="Low complexity" evidence="1">
    <location>
        <begin position="44"/>
        <end position="53"/>
    </location>
</feature>
<accession>A0A558GB05</accession>
<dbReference type="EMBL" id="WOWC01000001">
    <property type="protein sequence ID" value="NLV03673.1"/>
    <property type="molecule type" value="Genomic_DNA"/>
</dbReference>
<dbReference type="GeneID" id="300252625"/>
<dbReference type="EMBL" id="VMTR01000052">
    <property type="protein sequence ID" value="TVT94934.1"/>
    <property type="molecule type" value="Genomic_DNA"/>
</dbReference>
<dbReference type="RefSeq" id="WP_144858712.1">
    <property type="nucleotide sequence ID" value="NZ_CP191799.1"/>
</dbReference>
<evidence type="ECO:0000313" key="3">
    <source>
        <dbReference type="EMBL" id="TVT94934.1"/>
    </source>
</evidence>
<accession>A0A847TKY4</accession>
<organism evidence="3 4">
    <name type="scientific">Haloferax volcanii</name>
    <name type="common">Halobacterium volcanii</name>
    <dbReference type="NCBI Taxonomy" id="2246"/>
    <lineage>
        <taxon>Archaea</taxon>
        <taxon>Methanobacteriati</taxon>
        <taxon>Methanobacteriota</taxon>
        <taxon>Stenosarchaea group</taxon>
        <taxon>Halobacteria</taxon>
        <taxon>Halobacteriales</taxon>
        <taxon>Haloferacaceae</taxon>
        <taxon>Haloferax</taxon>
    </lineage>
</organism>
<gene>
    <name evidence="3" type="ORF">FQA18_09225</name>
    <name evidence="2" type="ORF">GOC85_13975</name>
</gene>